<reference evidence="2 3" key="1">
    <citation type="submission" date="2018-11" db="EMBL/GenBank/DDBJ databases">
        <authorList>
            <consortium name="Pathogen Informatics"/>
        </authorList>
    </citation>
    <scope>NUCLEOTIDE SEQUENCE [LARGE SCALE GENOMIC DNA]</scope>
</reference>
<gene>
    <name evidence="2" type="ORF">DILT_LOCUS1271</name>
</gene>
<protein>
    <recommendedName>
        <fullName evidence="4">G-protein coupled receptors family 1 profile domain-containing protein</fullName>
    </recommendedName>
</protein>
<evidence type="ECO:0000256" key="1">
    <source>
        <dbReference type="SAM" id="Phobius"/>
    </source>
</evidence>
<evidence type="ECO:0000313" key="3">
    <source>
        <dbReference type="Proteomes" id="UP000281553"/>
    </source>
</evidence>
<keyword evidence="1" id="KW-0472">Membrane</keyword>
<name>A0A3P6RHT5_DIBLA</name>
<sequence length="250" mass="28531">MWASRYMSLVAYTFAVLILNFIVGNRAIQIVCRYQHSFSTSVIAELAYLSGFGLVSILCVIPRTFLMQWDGTACKCIDRDVSYAISVAIYTETFVRFGLISIISVTILTLSCYNIFDWVRSTPPKQLTDTWNIVYLPGTTKEQMDAYSRPQGWMTASLCTIPLSIDFLPIGIYDTGYKFTCAVGSCRTDVDSPIYRMGRLLTDLQLILFPIIITVYIPALRELTVRSCQRLILLRWKLPCLNHEHRQQKS</sequence>
<keyword evidence="3" id="KW-1185">Reference proteome</keyword>
<proteinExistence type="predicted"/>
<feature type="transmembrane region" description="Helical" evidence="1">
    <location>
        <begin position="200"/>
        <end position="220"/>
    </location>
</feature>
<dbReference type="AlphaFoldDB" id="A0A3P6RHT5"/>
<feature type="transmembrane region" description="Helical" evidence="1">
    <location>
        <begin position="94"/>
        <end position="116"/>
    </location>
</feature>
<accession>A0A3P6RHT5</accession>
<organism evidence="2 3">
    <name type="scientific">Dibothriocephalus latus</name>
    <name type="common">Fish tapeworm</name>
    <name type="synonym">Diphyllobothrium latum</name>
    <dbReference type="NCBI Taxonomy" id="60516"/>
    <lineage>
        <taxon>Eukaryota</taxon>
        <taxon>Metazoa</taxon>
        <taxon>Spiralia</taxon>
        <taxon>Lophotrochozoa</taxon>
        <taxon>Platyhelminthes</taxon>
        <taxon>Cestoda</taxon>
        <taxon>Eucestoda</taxon>
        <taxon>Diphyllobothriidea</taxon>
        <taxon>Diphyllobothriidae</taxon>
        <taxon>Dibothriocephalus</taxon>
    </lineage>
</organism>
<keyword evidence="1" id="KW-1133">Transmembrane helix</keyword>
<feature type="transmembrane region" description="Helical" evidence="1">
    <location>
        <begin position="46"/>
        <end position="65"/>
    </location>
</feature>
<dbReference type="EMBL" id="UYRU01007984">
    <property type="protein sequence ID" value="VDK41608.1"/>
    <property type="molecule type" value="Genomic_DNA"/>
</dbReference>
<keyword evidence="1" id="KW-0812">Transmembrane</keyword>
<feature type="transmembrane region" description="Helical" evidence="1">
    <location>
        <begin position="6"/>
        <end position="25"/>
    </location>
</feature>
<evidence type="ECO:0000313" key="2">
    <source>
        <dbReference type="EMBL" id="VDK41608.1"/>
    </source>
</evidence>
<evidence type="ECO:0008006" key="4">
    <source>
        <dbReference type="Google" id="ProtNLM"/>
    </source>
</evidence>
<dbReference type="Proteomes" id="UP000281553">
    <property type="component" value="Unassembled WGS sequence"/>
</dbReference>